<sequence length="122" mass="13807">MDPQPTFPSHGYPCVCFSPSLSYPSLISASNLRTSPLSSSLLSRHPPRHSNPFIGHLERGTVATITVAKFDLQVRCGFWFYTPNPFAVTRQCLILLTKCSLIQQLRKIILCPFCHLNYARQR</sequence>
<name>A0ACB9EMJ6_9ASTR</name>
<reference evidence="2" key="1">
    <citation type="journal article" date="2022" name="Mol. Ecol. Resour.">
        <title>The genomes of chicory, endive, great burdock and yacon provide insights into Asteraceae palaeo-polyploidization history and plant inulin production.</title>
        <authorList>
            <person name="Fan W."/>
            <person name="Wang S."/>
            <person name="Wang H."/>
            <person name="Wang A."/>
            <person name="Jiang F."/>
            <person name="Liu H."/>
            <person name="Zhao H."/>
            <person name="Xu D."/>
            <person name="Zhang Y."/>
        </authorList>
    </citation>
    <scope>NUCLEOTIDE SEQUENCE [LARGE SCALE GENOMIC DNA]</scope>
    <source>
        <strain evidence="2">cv. Yunnan</strain>
    </source>
</reference>
<accession>A0ACB9EMJ6</accession>
<keyword evidence="2" id="KW-1185">Reference proteome</keyword>
<dbReference type="Proteomes" id="UP001056120">
    <property type="component" value="Linkage Group LG17"/>
</dbReference>
<organism evidence="1 2">
    <name type="scientific">Smallanthus sonchifolius</name>
    <dbReference type="NCBI Taxonomy" id="185202"/>
    <lineage>
        <taxon>Eukaryota</taxon>
        <taxon>Viridiplantae</taxon>
        <taxon>Streptophyta</taxon>
        <taxon>Embryophyta</taxon>
        <taxon>Tracheophyta</taxon>
        <taxon>Spermatophyta</taxon>
        <taxon>Magnoliopsida</taxon>
        <taxon>eudicotyledons</taxon>
        <taxon>Gunneridae</taxon>
        <taxon>Pentapetalae</taxon>
        <taxon>asterids</taxon>
        <taxon>campanulids</taxon>
        <taxon>Asterales</taxon>
        <taxon>Asteraceae</taxon>
        <taxon>Asteroideae</taxon>
        <taxon>Heliantheae alliance</taxon>
        <taxon>Millerieae</taxon>
        <taxon>Smallanthus</taxon>
    </lineage>
</organism>
<gene>
    <name evidence="1" type="ORF">L1987_50676</name>
</gene>
<dbReference type="EMBL" id="CM042034">
    <property type="protein sequence ID" value="KAI3760283.1"/>
    <property type="molecule type" value="Genomic_DNA"/>
</dbReference>
<evidence type="ECO:0000313" key="1">
    <source>
        <dbReference type="EMBL" id="KAI3760283.1"/>
    </source>
</evidence>
<comment type="caution">
    <text evidence="1">The sequence shown here is derived from an EMBL/GenBank/DDBJ whole genome shotgun (WGS) entry which is preliminary data.</text>
</comment>
<protein>
    <submittedName>
        <fullName evidence="1">Uncharacterized protein</fullName>
    </submittedName>
</protein>
<proteinExistence type="predicted"/>
<evidence type="ECO:0000313" key="2">
    <source>
        <dbReference type="Proteomes" id="UP001056120"/>
    </source>
</evidence>
<reference evidence="1 2" key="2">
    <citation type="journal article" date="2022" name="Mol. Ecol. Resour.">
        <title>The genomes of chicory, endive, great burdock and yacon provide insights into Asteraceae paleo-polyploidization history and plant inulin production.</title>
        <authorList>
            <person name="Fan W."/>
            <person name="Wang S."/>
            <person name="Wang H."/>
            <person name="Wang A."/>
            <person name="Jiang F."/>
            <person name="Liu H."/>
            <person name="Zhao H."/>
            <person name="Xu D."/>
            <person name="Zhang Y."/>
        </authorList>
    </citation>
    <scope>NUCLEOTIDE SEQUENCE [LARGE SCALE GENOMIC DNA]</scope>
    <source>
        <strain evidence="2">cv. Yunnan</strain>
        <tissue evidence="1">Leaves</tissue>
    </source>
</reference>